<dbReference type="InterPro" id="IPR050599">
    <property type="entry name" value="VDCC_alpha-1_subunit"/>
</dbReference>
<keyword evidence="11" id="KW-0325">Glycoprotein</keyword>
<evidence type="ECO:0000313" key="15">
    <source>
        <dbReference type="EMBL" id="CAE7715264.1"/>
    </source>
</evidence>
<dbReference type="InterPro" id="IPR005821">
    <property type="entry name" value="Ion_trans_dom"/>
</dbReference>
<keyword evidence="12" id="KW-0407">Ion channel</keyword>
<evidence type="ECO:0000256" key="9">
    <source>
        <dbReference type="ARBA" id="ARBA00023065"/>
    </source>
</evidence>
<dbReference type="InterPro" id="IPR018247">
    <property type="entry name" value="EF_Hand_1_Ca_BS"/>
</dbReference>
<keyword evidence="6" id="KW-0106">Calcium</keyword>
<gene>
    <name evidence="15" type="primary">Scn8a</name>
    <name evidence="15" type="ORF">SPIL2461_LOCUS20308</name>
</gene>
<sequence length="550" mass="62258">MPMPPTVPGNDAARDKLRGELDMHMEHLLDDFRRLQSAMATVMNTKFELERENASLREKLHLDPAHMEACKAGRMSPPTLLAVALREDHPPENLEMEFAEAFPREVFREEASPNAVESREKTSRQTTLVMRADSGVATRCTRERFWVFMTQTAPALVIVLNTCVMGLAVDNEPDHPAWAVLELIFATCYLMEFIQKTHAHGFKGYFMGVDWKWNCFDFFCLVLSFVDTLLFFLLLADAIDFSMNSASLIKVLRLARLLRLVRTLHYEFFNELRLIILGVFSGLRVLFWAIVLLFVLIYVFGIGMATVAGNHSGKTQAEFATLSSSMFTIFRCLTEGCAGYDGRPLTETLRMETFTEFSGLIMIAYILVFMLVSVGVFNLIMAIFLDNVVSQQNIRKQKEISETALKAEVSIKRVVAQIISEEDSCDLIPEDIDKLEIRSQSKVLERALSRTSVTVTRDRFLSWLEYDTFTDVLESAYIDTSIRAQLFDILDADSGGLLSIDELISGLMSMRGDVTKGDIMAMSLKVRYICQLLENLSGNPPKRRQSLNPS</sequence>
<keyword evidence="8 13" id="KW-1133">Transmembrane helix</keyword>
<feature type="transmembrane region" description="Helical" evidence="13">
    <location>
        <begin position="215"/>
        <end position="236"/>
    </location>
</feature>
<dbReference type="EMBL" id="CAJNIZ010045276">
    <property type="protein sequence ID" value="CAE7715264.1"/>
    <property type="molecule type" value="Genomic_DNA"/>
</dbReference>
<organism evidence="15 16">
    <name type="scientific">Symbiodinium pilosum</name>
    <name type="common">Dinoflagellate</name>
    <dbReference type="NCBI Taxonomy" id="2952"/>
    <lineage>
        <taxon>Eukaryota</taxon>
        <taxon>Sar</taxon>
        <taxon>Alveolata</taxon>
        <taxon>Dinophyceae</taxon>
        <taxon>Suessiales</taxon>
        <taxon>Symbiodiniaceae</taxon>
        <taxon>Symbiodinium</taxon>
    </lineage>
</organism>
<dbReference type="PANTHER" id="PTHR45628">
    <property type="entry name" value="VOLTAGE-DEPENDENT CALCIUM CHANNEL TYPE A SUBUNIT ALPHA-1"/>
    <property type="match status" value="1"/>
</dbReference>
<evidence type="ECO:0000256" key="13">
    <source>
        <dbReference type="SAM" id="Phobius"/>
    </source>
</evidence>
<dbReference type="Proteomes" id="UP000649617">
    <property type="component" value="Unassembled WGS sequence"/>
</dbReference>
<dbReference type="OrthoDB" id="428051at2759"/>
<dbReference type="Gene3D" id="1.20.120.350">
    <property type="entry name" value="Voltage-gated potassium channels. Chain C"/>
    <property type="match status" value="1"/>
</dbReference>
<evidence type="ECO:0000256" key="1">
    <source>
        <dbReference type="ARBA" id="ARBA00004141"/>
    </source>
</evidence>
<keyword evidence="3" id="KW-0109">Calcium transport</keyword>
<protein>
    <submittedName>
        <fullName evidence="15">Scn8a protein</fullName>
    </submittedName>
</protein>
<feature type="transmembrane region" description="Helical" evidence="13">
    <location>
        <begin position="274"/>
        <end position="300"/>
    </location>
</feature>
<evidence type="ECO:0000256" key="2">
    <source>
        <dbReference type="ARBA" id="ARBA00022448"/>
    </source>
</evidence>
<keyword evidence="2" id="KW-0813">Transport</keyword>
<feature type="transmembrane region" description="Helical" evidence="13">
    <location>
        <begin position="145"/>
        <end position="169"/>
    </location>
</feature>
<evidence type="ECO:0000256" key="8">
    <source>
        <dbReference type="ARBA" id="ARBA00022989"/>
    </source>
</evidence>
<dbReference type="InterPro" id="IPR027359">
    <property type="entry name" value="Volt_channel_dom_sf"/>
</dbReference>
<keyword evidence="7" id="KW-0851">Voltage-gated channel</keyword>
<evidence type="ECO:0000256" key="6">
    <source>
        <dbReference type="ARBA" id="ARBA00022837"/>
    </source>
</evidence>
<evidence type="ECO:0000313" key="16">
    <source>
        <dbReference type="Proteomes" id="UP000649617"/>
    </source>
</evidence>
<feature type="domain" description="Ion transport" evidence="14">
    <location>
        <begin position="156"/>
        <end position="393"/>
    </location>
</feature>
<dbReference type="Gene3D" id="1.10.287.70">
    <property type="match status" value="1"/>
</dbReference>
<dbReference type="GO" id="GO:0008331">
    <property type="term" value="F:high voltage-gated calcium channel activity"/>
    <property type="evidence" value="ECO:0007669"/>
    <property type="project" value="TreeGrafter"/>
</dbReference>
<evidence type="ECO:0000259" key="14">
    <source>
        <dbReference type="Pfam" id="PF00520"/>
    </source>
</evidence>
<evidence type="ECO:0000256" key="11">
    <source>
        <dbReference type="ARBA" id="ARBA00023180"/>
    </source>
</evidence>
<evidence type="ECO:0000256" key="3">
    <source>
        <dbReference type="ARBA" id="ARBA00022568"/>
    </source>
</evidence>
<evidence type="ECO:0000256" key="5">
    <source>
        <dbReference type="ARBA" id="ARBA00022692"/>
    </source>
</evidence>
<keyword evidence="5 13" id="KW-0812">Transmembrane</keyword>
<feature type="transmembrane region" description="Helical" evidence="13">
    <location>
        <begin position="360"/>
        <end position="385"/>
    </location>
</feature>
<keyword evidence="9" id="KW-0406">Ion transport</keyword>
<proteinExistence type="predicted"/>
<name>A0A812WZ59_SYMPI</name>
<keyword evidence="4" id="KW-0107">Calcium channel</keyword>
<evidence type="ECO:0000256" key="7">
    <source>
        <dbReference type="ARBA" id="ARBA00022882"/>
    </source>
</evidence>
<dbReference type="GO" id="GO:0098703">
    <property type="term" value="P:calcium ion import across plasma membrane"/>
    <property type="evidence" value="ECO:0007669"/>
    <property type="project" value="TreeGrafter"/>
</dbReference>
<dbReference type="PROSITE" id="PS00018">
    <property type="entry name" value="EF_HAND_1"/>
    <property type="match status" value="1"/>
</dbReference>
<dbReference type="Pfam" id="PF00520">
    <property type="entry name" value="Ion_trans"/>
    <property type="match status" value="1"/>
</dbReference>
<keyword evidence="16" id="KW-1185">Reference proteome</keyword>
<evidence type="ECO:0000256" key="12">
    <source>
        <dbReference type="ARBA" id="ARBA00023303"/>
    </source>
</evidence>
<keyword evidence="10 13" id="KW-0472">Membrane</keyword>
<evidence type="ECO:0000256" key="10">
    <source>
        <dbReference type="ARBA" id="ARBA00023136"/>
    </source>
</evidence>
<dbReference type="GO" id="GO:0005891">
    <property type="term" value="C:voltage-gated calcium channel complex"/>
    <property type="evidence" value="ECO:0007669"/>
    <property type="project" value="TreeGrafter"/>
</dbReference>
<reference evidence="15" key="1">
    <citation type="submission" date="2021-02" db="EMBL/GenBank/DDBJ databases">
        <authorList>
            <person name="Dougan E. K."/>
            <person name="Rhodes N."/>
            <person name="Thang M."/>
            <person name="Chan C."/>
        </authorList>
    </citation>
    <scope>NUCLEOTIDE SEQUENCE</scope>
</reference>
<evidence type="ECO:0000256" key="4">
    <source>
        <dbReference type="ARBA" id="ARBA00022673"/>
    </source>
</evidence>
<dbReference type="PANTHER" id="PTHR45628:SF7">
    <property type="entry name" value="VOLTAGE-DEPENDENT CALCIUM CHANNEL TYPE A SUBUNIT ALPHA-1"/>
    <property type="match status" value="1"/>
</dbReference>
<accession>A0A812WZ59</accession>
<comment type="subcellular location">
    <subcellularLocation>
        <location evidence="1">Membrane</location>
        <topology evidence="1">Multi-pass membrane protein</topology>
    </subcellularLocation>
</comment>
<dbReference type="SUPFAM" id="SSF81324">
    <property type="entry name" value="Voltage-gated potassium channels"/>
    <property type="match status" value="1"/>
</dbReference>
<dbReference type="AlphaFoldDB" id="A0A812WZ59"/>
<comment type="caution">
    <text evidence="15">The sequence shown here is derived from an EMBL/GenBank/DDBJ whole genome shotgun (WGS) entry which is preliminary data.</text>
</comment>